<feature type="chain" id="PRO_5020806905" evidence="1">
    <location>
        <begin position="21"/>
        <end position="814"/>
    </location>
</feature>
<organism evidence="4 5">
    <name type="scientific">Bizionia argentinensis JUB59</name>
    <dbReference type="NCBI Taxonomy" id="1046627"/>
    <lineage>
        <taxon>Bacteria</taxon>
        <taxon>Pseudomonadati</taxon>
        <taxon>Bacteroidota</taxon>
        <taxon>Flavobacteriia</taxon>
        <taxon>Flavobacteriales</taxon>
        <taxon>Flavobacteriaceae</taxon>
        <taxon>Bizionia</taxon>
    </lineage>
</organism>
<name>G2E974_9FLAO</name>
<dbReference type="eggNOG" id="COG2091">
    <property type="taxonomic scope" value="Bacteria"/>
</dbReference>
<evidence type="ECO:0000313" key="5">
    <source>
        <dbReference type="Proteomes" id="UP000003730"/>
    </source>
</evidence>
<keyword evidence="5" id="KW-1185">Reference proteome</keyword>
<dbReference type="InterPro" id="IPR010502">
    <property type="entry name" value="Carb-bd_dom_fam9"/>
</dbReference>
<dbReference type="OrthoDB" id="9786766at2"/>
<dbReference type="Pfam" id="PF19313">
    <property type="entry name" value="DUF5916"/>
    <property type="match status" value="1"/>
</dbReference>
<dbReference type="Pfam" id="PF06452">
    <property type="entry name" value="CBM9_1"/>
    <property type="match status" value="1"/>
</dbReference>
<dbReference type="EMBL" id="AFXZ01000002">
    <property type="protein sequence ID" value="EGV44975.2"/>
    <property type="molecule type" value="Genomic_DNA"/>
</dbReference>
<dbReference type="InterPro" id="IPR045670">
    <property type="entry name" value="DUF5916"/>
</dbReference>
<dbReference type="Gene3D" id="2.60.40.1190">
    <property type="match status" value="1"/>
</dbReference>
<dbReference type="GO" id="GO:0004553">
    <property type="term" value="F:hydrolase activity, hydrolyzing O-glycosyl compounds"/>
    <property type="evidence" value="ECO:0007669"/>
    <property type="project" value="InterPro"/>
</dbReference>
<dbReference type="CDD" id="cd09618">
    <property type="entry name" value="CBM9_like_2"/>
    <property type="match status" value="1"/>
</dbReference>
<comment type="caution">
    <text evidence="4">The sequence shown here is derived from an EMBL/GenBank/DDBJ whole genome shotgun (WGS) entry which is preliminary data.</text>
</comment>
<protein>
    <submittedName>
        <fullName evidence="4">Protein with DOMON-like ligand-binding domain protein</fullName>
    </submittedName>
</protein>
<evidence type="ECO:0000313" key="4">
    <source>
        <dbReference type="EMBL" id="EGV44975.2"/>
    </source>
</evidence>
<dbReference type="AlphaFoldDB" id="G2E974"/>
<evidence type="ECO:0000259" key="3">
    <source>
        <dbReference type="Pfam" id="PF19313"/>
    </source>
</evidence>
<evidence type="ECO:0000256" key="1">
    <source>
        <dbReference type="SAM" id="SignalP"/>
    </source>
</evidence>
<proteinExistence type="predicted"/>
<sequence>MMKNKLFLLTFSLWCFYTLAQEKKALNITRTATPPKIDGILNDEAWINAEEAKDFIQFRPEMGITETPETRTVVKITYDDYAIYVAAYLYDNPKKIMRQLTSRDNFGESDFFGFILNPNNDGQNNTEFFVFSSGTQADAIESPGIGEDFSWNAVWDSAVKIVDDGWIVEMKIPYRTLRFSNQVAPTWGLQMHRHIHRDRSQYTWNPIDVTKGSFGIYNGELKGLTNLNPPTRLTLYPFISGVVNSFEGETETQFNAGMDLKYGITENFTLDATLIPDFSQAGFDSVELNLGPFEQTFSEQRQFFTEGVDLFTKGDLFFSRRVGSRPSSSITLNTNEEIHHFPEQVKVINAIKVSGRTKNGLGIGVFNAITGKTKAKIRNTETNTTRNELVEPLANYNILVVDQQFNQNSSVSLINTNVTRSGHFRDANVTGVLADLTTKKNTYNLEAEIKMSNVNLKSGTETGYSYELGFSKVFGNWQYWIGHEYADDKYDINDLGQQDRNNFSNFGVEGSYRIFEPTGIFNTYNFNGWIDYNRLSNPNTYTGNRLGLAFSGQLKSLHGFGGDISIKPGKQYDYFEPREAGRYFISENQLEGNIWFSSSYNKKFAIDVNIGGKTYFEDDRETNNIKFNISPRVRLNDKMMLIYSFDYDKINGNRGYAGTLTNEIVFGNRDRKTIINSITASQNFNPFHSLNLTFRNYWSTVLYDDNIYLLQENGRLLETDTTFGNAGLDDPNINFSTWNLDLSYSWQFAPGSFITALYRNNLFNYDSEAELNFTNNFDRLFTQPIQNSFSLKIQYFIDYNNLKKIFHKKSNASL</sequence>
<accession>G2E974</accession>
<dbReference type="GO" id="GO:0016052">
    <property type="term" value="P:carbohydrate catabolic process"/>
    <property type="evidence" value="ECO:0007669"/>
    <property type="project" value="InterPro"/>
</dbReference>
<evidence type="ECO:0000259" key="2">
    <source>
        <dbReference type="Pfam" id="PF06452"/>
    </source>
</evidence>
<feature type="domain" description="Carbohydrate-binding" evidence="2">
    <location>
        <begin position="37"/>
        <end position="190"/>
    </location>
</feature>
<dbReference type="PATRIC" id="fig|1046627.3.peg.100"/>
<feature type="domain" description="DUF5916" evidence="3">
    <location>
        <begin position="229"/>
        <end position="806"/>
    </location>
</feature>
<feature type="signal peptide" evidence="1">
    <location>
        <begin position="1"/>
        <end position="20"/>
    </location>
</feature>
<keyword evidence="1" id="KW-0732">Signal</keyword>
<gene>
    <name evidence="4" type="ORF">BZARG_85</name>
</gene>
<reference evidence="4 5" key="1">
    <citation type="journal article" date="2008" name="Int. J. Syst. Evol. Microbiol.">
        <title>Bizionia argentinensis sp. nov., isolated from surface marine water in Antarctica.</title>
        <authorList>
            <person name="Bercovich A."/>
            <person name="Vazquez S.C."/>
            <person name="Yankilevich P."/>
            <person name="Coria S.H."/>
            <person name="Foti M."/>
            <person name="Hernandez E."/>
            <person name="Vidal A."/>
            <person name="Ruberto L."/>
            <person name="Melo C."/>
            <person name="Marenssi S."/>
            <person name="Criscuolo M."/>
            <person name="Memoli M."/>
            <person name="Arguelles M."/>
            <person name="Mac Cormack W.P."/>
        </authorList>
    </citation>
    <scope>NUCLEOTIDE SEQUENCE [LARGE SCALE GENOMIC DNA]</scope>
    <source>
        <strain evidence="4 5">JUB59</strain>
    </source>
</reference>
<dbReference type="Proteomes" id="UP000003730">
    <property type="component" value="Unassembled WGS sequence"/>
</dbReference>
<dbReference type="SUPFAM" id="SSF49344">
    <property type="entry name" value="CBD9-like"/>
    <property type="match status" value="1"/>
</dbReference>
<dbReference type="STRING" id="1046627.BZARG_85"/>
<dbReference type="GO" id="GO:0030246">
    <property type="term" value="F:carbohydrate binding"/>
    <property type="evidence" value="ECO:0007669"/>
    <property type="project" value="InterPro"/>
</dbReference>